<accession>A0A3S4RBM8</accession>
<gene>
    <name evidence="2" type="ORF">NCTC11636_01870</name>
</gene>
<dbReference type="RefSeq" id="WP_126382874.1">
    <property type="nucleotide sequence ID" value="NZ_LR134350.1"/>
</dbReference>
<evidence type="ECO:0000313" key="2">
    <source>
        <dbReference type="EMBL" id="VEG29083.1"/>
    </source>
</evidence>
<feature type="transmembrane region" description="Helical" evidence="1">
    <location>
        <begin position="316"/>
        <end position="337"/>
    </location>
</feature>
<dbReference type="OrthoDB" id="149032at2"/>
<evidence type="ECO:0000256" key="1">
    <source>
        <dbReference type="SAM" id="Phobius"/>
    </source>
</evidence>
<dbReference type="GO" id="GO:0005886">
    <property type="term" value="C:plasma membrane"/>
    <property type="evidence" value="ECO:0007669"/>
    <property type="project" value="UniProtKB-SubCell"/>
</dbReference>
<protein>
    <submittedName>
        <fullName evidence="2">ABC-type transport system involved in multi-copper enzyme maturation, permease component</fullName>
    </submittedName>
</protein>
<feature type="transmembrane region" description="Helical" evidence="1">
    <location>
        <begin position="58"/>
        <end position="78"/>
    </location>
</feature>
<dbReference type="Pfam" id="PF12679">
    <property type="entry name" value="ABC2_membrane_2"/>
    <property type="match status" value="1"/>
</dbReference>
<feature type="transmembrane region" description="Helical" evidence="1">
    <location>
        <begin position="25"/>
        <end position="46"/>
    </location>
</feature>
<keyword evidence="1" id="KW-1133">Transmembrane helix</keyword>
<dbReference type="Proteomes" id="UP000266895">
    <property type="component" value="Chromosome"/>
</dbReference>
<sequence length="355" mass="37373">MSLTGIRTVMVLELRQRVRSTRWQVMLAIWGIVLTIVCGGLATLSSGFGTTLTEVTPMLYDLVVCFVLGIGLIVAPTLSATSINSDRADATLALLQATALRPVEIAVGKLAAAWAAATTFLGVALPFLLVLTLLRGASWAAFLAHLLILVVSLGAVCAVGLGFSAVCARTSSSAVLTYLVVAALSIGSPLLMIISALAITTPQTEIVYEIDDYSASPPTCTTTPTQTTHHVQRPDLVWWMLTPNPFVAVADVSGRAPFPVDRSDPDDASALSLLSGVGQFVDEIRTPEPSTVIINRCEDADSVSASNEEWENMDYLAFWPASLLLLVALGAGGTAAASRRLRTPAGALPRGIRLA</sequence>
<feature type="transmembrane region" description="Helical" evidence="1">
    <location>
        <begin position="110"/>
        <end position="133"/>
    </location>
</feature>
<dbReference type="KEGG" id="ahw:NCTC11636_01870"/>
<proteinExistence type="predicted"/>
<keyword evidence="3" id="KW-1185">Reference proteome</keyword>
<reference evidence="2 3" key="1">
    <citation type="submission" date="2018-12" db="EMBL/GenBank/DDBJ databases">
        <authorList>
            <consortium name="Pathogen Informatics"/>
        </authorList>
    </citation>
    <scope>NUCLEOTIDE SEQUENCE [LARGE SCALE GENOMIC DNA]</scope>
    <source>
        <strain evidence="2 3">NCTC11636</strain>
    </source>
</reference>
<keyword evidence="1" id="KW-0812">Transmembrane</keyword>
<feature type="transmembrane region" description="Helical" evidence="1">
    <location>
        <begin position="139"/>
        <end position="163"/>
    </location>
</feature>
<dbReference type="PANTHER" id="PTHR43471">
    <property type="entry name" value="ABC TRANSPORTER PERMEASE"/>
    <property type="match status" value="1"/>
</dbReference>
<dbReference type="AlphaFoldDB" id="A0A3S4RBM8"/>
<keyword evidence="1" id="KW-0472">Membrane</keyword>
<dbReference type="GO" id="GO:0140359">
    <property type="term" value="F:ABC-type transporter activity"/>
    <property type="evidence" value="ECO:0007669"/>
    <property type="project" value="InterPro"/>
</dbReference>
<dbReference type="EMBL" id="LR134350">
    <property type="protein sequence ID" value="VEG29083.1"/>
    <property type="molecule type" value="Genomic_DNA"/>
</dbReference>
<organism evidence="2 3">
    <name type="scientific">Actinomyces howellii</name>
    <dbReference type="NCBI Taxonomy" id="52771"/>
    <lineage>
        <taxon>Bacteria</taxon>
        <taxon>Bacillati</taxon>
        <taxon>Actinomycetota</taxon>
        <taxon>Actinomycetes</taxon>
        <taxon>Actinomycetales</taxon>
        <taxon>Actinomycetaceae</taxon>
        <taxon>Actinomyces</taxon>
    </lineage>
</organism>
<feature type="transmembrane region" description="Helical" evidence="1">
    <location>
        <begin position="175"/>
        <end position="199"/>
    </location>
</feature>
<name>A0A3S4RBM8_9ACTO</name>
<evidence type="ECO:0000313" key="3">
    <source>
        <dbReference type="Proteomes" id="UP000266895"/>
    </source>
</evidence>